<sequence length="354" mass="39048">MIIDLPNTKTNQISKRLRALREERGEVATGRVLTFIVVVNDDSADLDEVIRSTHEASREHPARVIVLVSHCDEDSTRLDAEIRIAGEAGASEIIVMHLYGCLPAHRASVVTPLLLPDTPVVAWWPTDAPRNPSADPIGALATRRITDSLSDADTDALYRRRMTYAPGDSDLVWSRITLWRGLLASTLDQPPHEQILAAEVYGPEEDPSLDIAAGWLADRLDVPVTRHISGSAKIPEDEDGFPVMPVQRAVLKRGVGDIEVKVVNAATVSVTVVTEGQEKTSRVTLARRAVGDCLAEELRHLDPDHAFGHALRGLVRINRPDRRGRYRKKMRANNALFDGDAAEDPLAYDQVSRR</sequence>
<dbReference type="KEGG" id="cuo:CUROG_05060"/>
<organism evidence="3 4">
    <name type="scientific">Corynebacterium urogenitale</name>
    <dbReference type="NCBI Taxonomy" id="2487892"/>
    <lineage>
        <taxon>Bacteria</taxon>
        <taxon>Bacillati</taxon>
        <taxon>Actinomycetota</taxon>
        <taxon>Actinomycetes</taxon>
        <taxon>Mycobacteriales</taxon>
        <taxon>Corynebacteriaceae</taxon>
        <taxon>Corynebacterium</taxon>
    </lineage>
</organism>
<gene>
    <name evidence="3" type="ORF">CUROG_05060</name>
</gene>
<protein>
    <submittedName>
        <fullName evidence="3">Glucose-6-phosphate dehydrogenase subunit</fullName>
    </submittedName>
</protein>
<dbReference type="Pfam" id="PF10128">
    <property type="entry name" value="OpcA_G6PD_assem"/>
    <property type="match status" value="1"/>
</dbReference>
<dbReference type="Pfam" id="PF20171">
    <property type="entry name" value="OpcA_G6PD_C"/>
    <property type="match status" value="1"/>
</dbReference>
<evidence type="ECO:0000259" key="2">
    <source>
        <dbReference type="Pfam" id="PF20171"/>
    </source>
</evidence>
<keyword evidence="4" id="KW-1185">Reference proteome</keyword>
<dbReference type="OrthoDB" id="128564at2"/>
<dbReference type="RefSeq" id="WP_151902751.1">
    <property type="nucleotide sequence ID" value="NZ_CP045032.1"/>
</dbReference>
<dbReference type="InterPro" id="IPR046801">
    <property type="entry name" value="OpcA_G6PD_N"/>
</dbReference>
<dbReference type="InterPro" id="IPR004555">
    <property type="entry name" value="G6PDH_assembly_OpcA"/>
</dbReference>
<feature type="domain" description="Glucose-6-phosphate dehydrogenase assembly protein OpcA C-terminal" evidence="2">
    <location>
        <begin position="166"/>
        <end position="311"/>
    </location>
</feature>
<evidence type="ECO:0000313" key="4">
    <source>
        <dbReference type="Proteomes" id="UP000326711"/>
    </source>
</evidence>
<reference evidence="4" key="1">
    <citation type="submission" date="2019-10" db="EMBL/GenBank/DDBJ databases">
        <title>Complete genome sequence of Corynebacterium urogenitalis DSM 108747, isolated from the genital tract of a cow.</title>
        <authorList>
            <person name="Ruckert C."/>
            <person name="Ballas P."/>
            <person name="Wagener K."/>
            <person name="Drillich M."/>
            <person name="Kaempfer P."/>
            <person name="Busse H.-J."/>
            <person name="Ehling-Schulz M."/>
        </authorList>
    </citation>
    <scope>NUCLEOTIDE SEQUENCE [LARGE SCALE GENOMIC DNA]</scope>
    <source>
        <strain evidence="4">LMM 1652</strain>
    </source>
</reference>
<dbReference type="AlphaFoldDB" id="A0A5J6Z9K9"/>
<evidence type="ECO:0000259" key="1">
    <source>
        <dbReference type="Pfam" id="PF10128"/>
    </source>
</evidence>
<dbReference type="Proteomes" id="UP000326711">
    <property type="component" value="Chromosome"/>
</dbReference>
<dbReference type="EMBL" id="CP045032">
    <property type="protein sequence ID" value="QFQ02383.1"/>
    <property type="molecule type" value="Genomic_DNA"/>
</dbReference>
<evidence type="ECO:0000313" key="3">
    <source>
        <dbReference type="EMBL" id="QFQ02383.1"/>
    </source>
</evidence>
<dbReference type="PANTHER" id="PTHR38658">
    <property type="entry name" value="OXPP CYCLE PROTEIN OPCA-RELATED"/>
    <property type="match status" value="1"/>
</dbReference>
<proteinExistence type="predicted"/>
<dbReference type="PANTHER" id="PTHR38658:SF1">
    <property type="entry name" value="OXPP CYCLE PROTEIN OPCA-RELATED"/>
    <property type="match status" value="1"/>
</dbReference>
<dbReference type="InterPro" id="IPR046802">
    <property type="entry name" value="OpcA_G6PD_C"/>
</dbReference>
<feature type="domain" description="Glucose-6-phosphate dehydrogenase assembly protein OpcA N-terminal" evidence="1">
    <location>
        <begin position="54"/>
        <end position="160"/>
    </location>
</feature>
<accession>A0A5J6Z9K9</accession>
<name>A0A5J6Z9K9_9CORY</name>